<dbReference type="AlphaFoldDB" id="A0A7J0BJ51"/>
<proteinExistence type="predicted"/>
<dbReference type="Proteomes" id="UP000503840">
    <property type="component" value="Unassembled WGS sequence"/>
</dbReference>
<gene>
    <name evidence="3" type="ORF">DSM101010T_20910</name>
</gene>
<dbReference type="CDD" id="cd01029">
    <property type="entry name" value="TOPRIM_primases"/>
    <property type="match status" value="1"/>
</dbReference>
<evidence type="ECO:0000313" key="3">
    <source>
        <dbReference type="EMBL" id="GFM33726.1"/>
    </source>
</evidence>
<name>A0A7J0BJ51_9BACT</name>
<dbReference type="InterPro" id="IPR025048">
    <property type="entry name" value="DUF3987"/>
</dbReference>
<dbReference type="SMART" id="SM00493">
    <property type="entry name" value="TOPRIM"/>
    <property type="match status" value="1"/>
</dbReference>
<accession>A0A7J0BJ51</accession>
<dbReference type="EMBL" id="BLVO01000013">
    <property type="protein sequence ID" value="GFM33726.1"/>
    <property type="molecule type" value="Genomic_DNA"/>
</dbReference>
<feature type="domain" description="Toprim" evidence="2">
    <location>
        <begin position="232"/>
        <end position="310"/>
    </location>
</feature>
<protein>
    <recommendedName>
        <fullName evidence="2">Toprim domain-containing protein</fullName>
    </recommendedName>
</protein>
<evidence type="ECO:0000259" key="2">
    <source>
        <dbReference type="SMART" id="SM00493"/>
    </source>
</evidence>
<dbReference type="RefSeq" id="WP_174405359.1">
    <property type="nucleotide sequence ID" value="NZ_BLVO01000013.1"/>
</dbReference>
<keyword evidence="4" id="KW-1185">Reference proteome</keyword>
<dbReference type="InterPro" id="IPR034154">
    <property type="entry name" value="TOPRIM_DnaG/twinkle"/>
</dbReference>
<keyword evidence="1" id="KW-0175">Coiled coil</keyword>
<reference evidence="3 4" key="1">
    <citation type="submission" date="2020-05" db="EMBL/GenBank/DDBJ databases">
        <title>Draft genome sequence of Desulfovibrio sp. strain HN2T.</title>
        <authorList>
            <person name="Ueno A."/>
            <person name="Tamazawa S."/>
            <person name="Tamamura S."/>
            <person name="Murakami T."/>
            <person name="Kiyama T."/>
            <person name="Inomata H."/>
            <person name="Amano Y."/>
            <person name="Miyakawa K."/>
            <person name="Tamaki H."/>
            <person name="Naganuma T."/>
            <person name="Kaneko K."/>
        </authorList>
    </citation>
    <scope>NUCLEOTIDE SEQUENCE [LARGE SCALE GENOMIC DNA]</scope>
    <source>
        <strain evidence="3 4">HN2</strain>
    </source>
</reference>
<feature type="coiled-coil region" evidence="1">
    <location>
        <begin position="461"/>
        <end position="503"/>
    </location>
</feature>
<evidence type="ECO:0000256" key="1">
    <source>
        <dbReference type="SAM" id="Coils"/>
    </source>
</evidence>
<evidence type="ECO:0000313" key="4">
    <source>
        <dbReference type="Proteomes" id="UP000503840"/>
    </source>
</evidence>
<dbReference type="InterPro" id="IPR006171">
    <property type="entry name" value="TOPRIM_dom"/>
</dbReference>
<dbReference type="Pfam" id="PF13148">
    <property type="entry name" value="DUF3987"/>
    <property type="match status" value="1"/>
</dbReference>
<sequence length="844" mass="94564">MIARNRESSNYFDFRNAAPYYDANMRAGFHEDWTLEDARRQLHAKIHALGLECPEIVADGEFHRCDIQSDLSGMNDGSYWLSPEFPYCGYAKNWKSGEEEKVSPAEDVMSTFSSKQREAFEKEQTHFKKLQVVELAKRAETMAERALSIMQECVPARPDHPYLLRKRVKAYGLYQDKGGRLVIPLVDTSGKIWGWQTIEGVTNTGHPEKRCHGSKKGHYFGIGLPDGNEPPRVLYIAEGYATAASIHEATGSPIVMAVDAGNLMSVGRALREKYPDAFCVFCADNDAWTEGNPGRAYAQKAAHEIRGTVCLPEFEDTSLRPTDFNDLHMLQGLSAVRMQIQQSVVEAISAGTVQPIPIDAPQPLPITSEMLPAVLWSWVEECAKSVQVPLELVVANTLGALSAAVFGRCFVRLGQDYVEPLCLFIMAPLPPGERKSSVTKLCKAPLVVWEREKQREEAFEVRKNRRRVEAINGQIKEIEKEMRNADLVDMDEYLERIERLERDKPKKLTTFRLFADDVTAEGLALLMSQNHEQCAIIEAEGGFLETIGGRYSAGVANLDLVLKAYNKESVNVDRRGSDSLKLESPALTMCISPQIFALRGLAAKPDFRSRGVVGRFIFLMGKSTLGTRTPYNEDIPLSIVQQYWALVCRQAEDMYALVKAGKEIELTCSKQGMEELNAFRAEVEVRMGPEGDLHHMTDWAGKIPGTVVRIAGLYHLIERLSNDQREIQENSVRMACQFGRVLIGHAKVALSVMEGDERGSSSQFMLEKIRQMGIREVSLRDIFIACRSRFAKMGKCREIVGFLEEHGYLAKTTPSLRGVGRKSELYVVHPSVFIANSCSQNTQN</sequence>
<organism evidence="3 4">
    <name type="scientific">Desulfovibrio subterraneus</name>
    <dbReference type="NCBI Taxonomy" id="2718620"/>
    <lineage>
        <taxon>Bacteria</taxon>
        <taxon>Pseudomonadati</taxon>
        <taxon>Thermodesulfobacteriota</taxon>
        <taxon>Desulfovibrionia</taxon>
        <taxon>Desulfovibrionales</taxon>
        <taxon>Desulfovibrionaceae</taxon>
        <taxon>Desulfovibrio</taxon>
    </lineage>
</organism>
<dbReference type="Pfam" id="PF13362">
    <property type="entry name" value="Toprim_3"/>
    <property type="match status" value="1"/>
</dbReference>
<comment type="caution">
    <text evidence="3">The sequence shown here is derived from an EMBL/GenBank/DDBJ whole genome shotgun (WGS) entry which is preliminary data.</text>
</comment>